<keyword evidence="6" id="KW-0902">Two-component regulatory system</keyword>
<keyword evidence="7" id="KW-0175">Coiled coil</keyword>
<dbReference type="CDD" id="cd16922">
    <property type="entry name" value="HATPase_EvgS-ArcB-TorS-like"/>
    <property type="match status" value="1"/>
</dbReference>
<dbReference type="OrthoDB" id="1931120at2"/>
<evidence type="ECO:0000256" key="1">
    <source>
        <dbReference type="ARBA" id="ARBA00000085"/>
    </source>
</evidence>
<dbReference type="NCBIfam" id="TIGR00229">
    <property type="entry name" value="sensory_box"/>
    <property type="match status" value="1"/>
</dbReference>
<keyword evidence="3" id="KW-0597">Phosphoprotein</keyword>
<evidence type="ECO:0000259" key="9">
    <source>
        <dbReference type="PROSITE" id="PS50112"/>
    </source>
</evidence>
<dbReference type="InterPro" id="IPR003018">
    <property type="entry name" value="GAF"/>
</dbReference>
<dbReference type="InterPro" id="IPR004358">
    <property type="entry name" value="Sig_transdc_His_kin-like_C"/>
</dbReference>
<dbReference type="InterPro" id="IPR000014">
    <property type="entry name" value="PAS"/>
</dbReference>
<dbReference type="Pfam" id="PF00512">
    <property type="entry name" value="HisKA"/>
    <property type="match status" value="1"/>
</dbReference>
<dbReference type="Proteomes" id="UP000078287">
    <property type="component" value="Unassembled WGS sequence"/>
</dbReference>
<feature type="domain" description="PAS" evidence="9">
    <location>
        <begin position="2417"/>
        <end position="2470"/>
    </location>
</feature>
<dbReference type="STRING" id="1707952.A6A03_14350"/>
<dbReference type="SUPFAM" id="SSF47384">
    <property type="entry name" value="Homodimeric domain of signal transducing histidine kinase"/>
    <property type="match status" value="1"/>
</dbReference>
<dbReference type="InterPro" id="IPR005467">
    <property type="entry name" value="His_kinase_dom"/>
</dbReference>
<evidence type="ECO:0000259" key="8">
    <source>
        <dbReference type="PROSITE" id="PS50109"/>
    </source>
</evidence>
<dbReference type="PANTHER" id="PTHR43047:SF72">
    <property type="entry name" value="OSMOSENSING HISTIDINE PROTEIN KINASE SLN1"/>
    <property type="match status" value="1"/>
</dbReference>
<dbReference type="Gene3D" id="3.30.565.10">
    <property type="entry name" value="Histidine kinase-like ATPase, C-terminal domain"/>
    <property type="match status" value="1"/>
</dbReference>
<keyword evidence="5 10" id="KW-0418">Kinase</keyword>
<reference evidence="10 11" key="1">
    <citation type="submission" date="2016-04" db="EMBL/GenBank/DDBJ databases">
        <title>Chloroflexus islandicus sp. nov., a thermophilic filamentous anoxygenic phototrophic bacterium from geyser Strokkur (Iceland).</title>
        <authorList>
            <person name="Gaisin V.A."/>
            <person name="Kalashnikov A.M."/>
            <person name="Sukhacheva M.V."/>
            <person name="Grouzdev D.S."/>
            <person name="Ivanov T.M."/>
            <person name="Kuznetsov B."/>
            <person name="Gorlenko V.M."/>
        </authorList>
    </citation>
    <scope>NUCLEOTIDE SEQUENCE [LARGE SCALE GENOMIC DNA]</scope>
    <source>
        <strain evidence="11">isl-2</strain>
    </source>
</reference>
<evidence type="ECO:0000256" key="4">
    <source>
        <dbReference type="ARBA" id="ARBA00022679"/>
    </source>
</evidence>
<dbReference type="InterPro" id="IPR035965">
    <property type="entry name" value="PAS-like_dom_sf"/>
</dbReference>
<comment type="catalytic activity">
    <reaction evidence="1">
        <text>ATP + protein L-histidine = ADP + protein N-phospho-L-histidine.</text>
        <dbReference type="EC" id="2.7.13.3"/>
    </reaction>
</comment>
<dbReference type="GO" id="GO:0005886">
    <property type="term" value="C:plasma membrane"/>
    <property type="evidence" value="ECO:0007669"/>
    <property type="project" value="TreeGrafter"/>
</dbReference>
<name>A0A178M9T1_9CHLR</name>
<evidence type="ECO:0000256" key="6">
    <source>
        <dbReference type="ARBA" id="ARBA00023012"/>
    </source>
</evidence>
<keyword evidence="11" id="KW-1185">Reference proteome</keyword>
<dbReference type="PANTHER" id="PTHR43047">
    <property type="entry name" value="TWO-COMPONENT HISTIDINE PROTEIN KINASE"/>
    <property type="match status" value="1"/>
</dbReference>
<dbReference type="SMART" id="SM00091">
    <property type="entry name" value="PAS"/>
    <property type="match status" value="1"/>
</dbReference>
<dbReference type="GO" id="GO:0006355">
    <property type="term" value="P:regulation of DNA-templated transcription"/>
    <property type="evidence" value="ECO:0007669"/>
    <property type="project" value="InterPro"/>
</dbReference>
<dbReference type="Gene3D" id="1.10.287.130">
    <property type="match status" value="1"/>
</dbReference>
<dbReference type="SUPFAM" id="SSF55874">
    <property type="entry name" value="ATPase domain of HSP90 chaperone/DNA topoisomerase II/histidine kinase"/>
    <property type="match status" value="1"/>
</dbReference>
<dbReference type="Pfam" id="PF00989">
    <property type="entry name" value="PAS"/>
    <property type="match status" value="1"/>
</dbReference>
<dbReference type="GO" id="GO:0009927">
    <property type="term" value="F:histidine phosphotransfer kinase activity"/>
    <property type="evidence" value="ECO:0007669"/>
    <property type="project" value="TreeGrafter"/>
</dbReference>
<feature type="coiled-coil region" evidence="7">
    <location>
        <begin position="2208"/>
        <end position="2242"/>
    </location>
</feature>
<comment type="caution">
    <text evidence="10">The sequence shown here is derived from an EMBL/GenBank/DDBJ whole genome shotgun (WGS) entry which is preliminary data.</text>
</comment>
<dbReference type="InterPro" id="IPR013767">
    <property type="entry name" value="PAS_fold"/>
</dbReference>
<proteinExistence type="predicted"/>
<dbReference type="Pfam" id="PF13185">
    <property type="entry name" value="GAF_2"/>
    <property type="match status" value="9"/>
</dbReference>
<dbReference type="SMART" id="SM00388">
    <property type="entry name" value="HisKA"/>
    <property type="match status" value="1"/>
</dbReference>
<dbReference type="FunFam" id="3.30.565.10:FF:000006">
    <property type="entry name" value="Sensor histidine kinase WalK"/>
    <property type="match status" value="1"/>
</dbReference>
<dbReference type="InterPro" id="IPR036890">
    <property type="entry name" value="HATPase_C_sf"/>
</dbReference>
<dbReference type="CDD" id="cd00082">
    <property type="entry name" value="HisKA"/>
    <property type="match status" value="1"/>
</dbReference>
<dbReference type="InterPro" id="IPR003594">
    <property type="entry name" value="HATPase_dom"/>
</dbReference>
<dbReference type="RefSeq" id="WP_066787433.1">
    <property type="nucleotide sequence ID" value="NZ_LWQS01000053.1"/>
</dbReference>
<dbReference type="Pfam" id="PF02518">
    <property type="entry name" value="HATPase_c"/>
    <property type="match status" value="1"/>
</dbReference>
<dbReference type="CDD" id="cd00130">
    <property type="entry name" value="PAS"/>
    <property type="match status" value="1"/>
</dbReference>
<dbReference type="SMART" id="SM00065">
    <property type="entry name" value="GAF"/>
    <property type="match status" value="12"/>
</dbReference>
<dbReference type="InterPro" id="IPR036097">
    <property type="entry name" value="HisK_dim/P_sf"/>
</dbReference>
<evidence type="ECO:0000313" key="11">
    <source>
        <dbReference type="Proteomes" id="UP000078287"/>
    </source>
</evidence>
<evidence type="ECO:0000256" key="2">
    <source>
        <dbReference type="ARBA" id="ARBA00012438"/>
    </source>
</evidence>
<dbReference type="FunFam" id="1.10.287.130:FF:000159">
    <property type="entry name" value="Two-component sensor histidine kinase"/>
    <property type="match status" value="1"/>
</dbReference>
<evidence type="ECO:0000256" key="3">
    <source>
        <dbReference type="ARBA" id="ARBA00022553"/>
    </source>
</evidence>
<dbReference type="Gene3D" id="3.30.450.20">
    <property type="entry name" value="PAS domain"/>
    <property type="match status" value="1"/>
</dbReference>
<dbReference type="InterPro" id="IPR029016">
    <property type="entry name" value="GAF-like_dom_sf"/>
</dbReference>
<evidence type="ECO:0000313" key="10">
    <source>
        <dbReference type="EMBL" id="OAN45541.1"/>
    </source>
</evidence>
<dbReference type="PROSITE" id="PS50112">
    <property type="entry name" value="PAS"/>
    <property type="match status" value="1"/>
</dbReference>
<dbReference type="Gene3D" id="3.30.450.40">
    <property type="match status" value="12"/>
</dbReference>
<protein>
    <recommendedName>
        <fullName evidence="2">histidine kinase</fullName>
        <ecNumber evidence="2">2.7.13.3</ecNumber>
    </recommendedName>
</protein>
<dbReference type="EC" id="2.7.13.3" evidence="2"/>
<dbReference type="SUPFAM" id="SSF55781">
    <property type="entry name" value="GAF domain-like"/>
    <property type="match status" value="12"/>
</dbReference>
<dbReference type="PRINTS" id="PR00344">
    <property type="entry name" value="BCTRLSENSOR"/>
</dbReference>
<dbReference type="SMART" id="SM00387">
    <property type="entry name" value="HATPase_c"/>
    <property type="match status" value="1"/>
</dbReference>
<dbReference type="SUPFAM" id="SSF55785">
    <property type="entry name" value="PYP-like sensor domain (PAS domain)"/>
    <property type="match status" value="1"/>
</dbReference>
<dbReference type="InterPro" id="IPR003661">
    <property type="entry name" value="HisK_dim/P_dom"/>
</dbReference>
<dbReference type="Pfam" id="PF01590">
    <property type="entry name" value="GAF"/>
    <property type="match status" value="3"/>
</dbReference>
<gene>
    <name evidence="10" type="ORF">A6A03_14350</name>
</gene>
<organism evidence="10 11">
    <name type="scientific">Chloroflexus islandicus</name>
    <dbReference type="NCBI Taxonomy" id="1707952"/>
    <lineage>
        <taxon>Bacteria</taxon>
        <taxon>Bacillati</taxon>
        <taxon>Chloroflexota</taxon>
        <taxon>Chloroflexia</taxon>
        <taxon>Chloroflexales</taxon>
        <taxon>Chloroflexineae</taxon>
        <taxon>Chloroflexaceae</taxon>
        <taxon>Chloroflexus</taxon>
    </lineage>
</organism>
<keyword evidence="4" id="KW-0808">Transferase</keyword>
<feature type="domain" description="Histidine kinase" evidence="8">
    <location>
        <begin position="2554"/>
        <end position="2773"/>
    </location>
</feature>
<evidence type="ECO:0000256" key="7">
    <source>
        <dbReference type="SAM" id="Coils"/>
    </source>
</evidence>
<dbReference type="PROSITE" id="PS50109">
    <property type="entry name" value="HIS_KIN"/>
    <property type="match status" value="1"/>
</dbReference>
<dbReference type="GO" id="GO:0000155">
    <property type="term" value="F:phosphorelay sensor kinase activity"/>
    <property type="evidence" value="ECO:0007669"/>
    <property type="project" value="InterPro"/>
</dbReference>
<dbReference type="EMBL" id="LWQS01000053">
    <property type="protein sequence ID" value="OAN45541.1"/>
    <property type="molecule type" value="Genomic_DNA"/>
</dbReference>
<evidence type="ECO:0000256" key="5">
    <source>
        <dbReference type="ARBA" id="ARBA00022777"/>
    </source>
</evidence>
<sequence length="2785" mass="307429">MDTTITGAPPQGWELLAQLALHSQQPLGQTEPAELCALIGELLERHLGVGGRLTLLANERELASVVWGQAPLNGTALELRDATALYGRLTLAATFEAAFTTALTTQITTLLSVWQRARIHERGEQLRALGYTAFENIGTGDLTVALAQLCRQATTLLPAKALALYWINFSNQTLTRAVSSAGDTLFPEHVAINDNETLEQTIALQTLQRGVWRTRTQRRDMPAEWDLLVEPLSVGVELVGLLLLLNPGPEAGQTIHFLSRPLALLLHATKLQQHESRHARELFVLYENSLEIGSGVVIEETIAHATENMALALEADFGAVYLIDPNQPRHLQTIAVYSEHASGVSGFERIKLAPALQAISERNEPVLIAETNVEAKSNPIAAHAATFGCRSMWLTPLRSKDQFVGLLAMGYATPAHMLDQIERNLLQVLSAQIATTVQHRRLYDAAQQRAGELERLQQISELLAADLSLDETLESTLAGAAKLARFSGGRITLFDERNQRLRVACQQGLRCRVGDEGDTLSSWVARHQRPLRIDDLSLPPAWLGALDDVSGLMLNTNLPARSYLGIPLRSGNTLLGALELVSAQPSGFNAEDERLLSILAGQSARAIANASRFAQVDSSLRLRIEQLRALQRIGSQLAITLNQNEILAFVLEQALRATGASHGLIALRINPANAQNSNSSLAELLHQSLIDEVEAEASVFLIVEVIGYTPPLRSRLISSALGQAVLTAQEALTKREAALSDYLSEGEREALLCPNANSALAAPIFYQGNVYGLVLLLAEQSRHFDYEAVEFLRALTHQAAIGIGNAQHYLELEHMAKMLQHRADILNDVLEIGQALRADQSLASLLEQIGYSIIEAVGLRTVLFCLTRPDQTDYLYLEAAAGIPLSEQANLAQHPLPLTLATRYLDPRFRLGRTYFIPADEARALEAGFDISIFDYHPFVDERSGNEWQLEDRLCVPLYSTDGMLLGMIFASDTEDRQRPTARMVEPLEIFADQAAIAIENHLLLREARDRAEEMAALFHVGAAATSTTDLDTLLERVYQEIVAFLGTPDFFYIASYNSEQATVRFELFKQHGTTLAEYHKRTAPKAGLTAKIIDEGKPLRIDDLLHSSLHEQAQILVSEGRQVRSWIGVPLISKGAVIGVLSVQSETAGAFTDRTLRFLAGLANQLAIALENARLFAEREQRITELNSINRIGQTIASTLDQRQMLRDVYHHLCSFLSLDSFVAYLYDPESDEMTFCYEVDEGIELVTEQREPPRPGSLTAHIIRTRQPLAFTDLGAESQQAGFDFQPVAFGSDRASAAWLGVPLLVGEQTVVGVLAVMSYTPGIYRERERAFLTTVANQLALGVQNARLLERARAQVEQLALINRVAATTNALTDLQAIYQEIVNAMAAATGVDQARMVIYDRESGYAPAVAEYVESGVLDQIRIQLFDNPSVDWLDREKRPLVSEDAQNDPLFAPTHQTFRELDIRSIGIIPIILNDEVIGAVGLDFVGRHGTFSPQVLELCQTIANQTSTVIARARATVEAQQSAEATRQKVSELSTLLDAARILSSLLRPQEVLNKLMELVTRQLNVTTVALWTISEGNILVPAAVDGIPSEQGRSMRVPIGQGFTGKVAETGQPLIIEDVNEQGGSLYPNYQQRNNLISFMGVPVIYREQIIGVLSVMTNYRRQFTNDEMLLLAGLADQAATALENARLFEEREQRISELTIINRISAAVNASLDIYELIERLHQGISEIIDTSTSLIALYDEASNTLSYPIAYDRGERVWLEPRPLGGGTNCWAIRNRRPLLLSTAAAARAMGLLIDQGRIGDDTAIEESYLVVPIIYGDQVLGVVNIQSYAQHAFDENDLRFVTTVTNQAAVALNNARLFSETRQNASEMSTLFEVSQNLSGTLDPDTIQMLIADAAVRLLRAELGAVIRIDRRGNVERQVLIDGYEFREDLHVDFRRGGLTTALLQRDQPIAISDLAEIENGDHHAIKLGVRSAIGIAVGPSEERLAAIWVGMRTPHEWTHHQISLLSILANQAAQALKSAQLFAIEQKRRRQADMLREVAQSFTSTLALREIQTLVLSQLQRIVRYDSAAMLLRDEGYGDLRVVEAYGFGPTIPLNDSIALEASSLFQTMAIEHQPILIADTQSDPRFSDLRRLGWSDGSWIGAPLLVDNELVGVLTISINEPDAYDEEALAVTFTIASQASQAIQNARLFDQISNLAADLDARVRERTAELEEATRLLSEEKERLEAVNRITLELTTQLDLNLIIQRALELISENLEIERGSLMLRDPVTDELVCRAVLRGRGNVEGANIPVRFSDGTEGLAGWIMRYLEPVNIPDVDHDPRWLKEPGRADDVRSVAGVPLQTSDTAIGVLILSSPQRNYFSDSQMNLLGTIASVVASAVNNAQLYGFINDLALRNAVLLEEQREESSRSAAVFRSMTEGVIVLDPQQKITLFNPAAEQVLEIAADQVRGQPLSRLAEIGEDEASRRRGQAIYNGILHGLRRMRETQSIFSTSVDLTDPTQVIAINIAPVRSPDGQHYGEVAVLRDITREIEADKEKRQFISDVSHELRTPLTAIKGYVDVLLLTASLNLTPDQLNYLNIIKNNTNRLRALIEDILEFSRPDSKKKLTFTQVDIPTVIDEVVQSLRLEYERKGMTVRIDASPALPYVIADQKRVGQIIFNLFSNAVKYTYEGGSITVRAFVNRANMMQIEVEDTGVGMSPEQLKKLFRPFYRADNPLRDVAGGTGLGLSIAKQLVEMHGGEIWVTSELGKGSTFSFAIPLQQAANNTDNEEVEL</sequence>
<accession>A0A178M9T1</accession>